<keyword evidence="2" id="KW-1185">Reference proteome</keyword>
<dbReference type="EMBL" id="VSRR010026172">
    <property type="protein sequence ID" value="MPC67387.1"/>
    <property type="molecule type" value="Genomic_DNA"/>
</dbReference>
<proteinExistence type="predicted"/>
<protein>
    <submittedName>
        <fullName evidence="1">Uncharacterized protein</fullName>
    </submittedName>
</protein>
<sequence length="64" mass="6889">MDGGVVAEVMELRLYCFLSLYYSHTAGFPPSSPKHPFVTSPSGSPAHKCHVPGRPPTAFLASAW</sequence>
<gene>
    <name evidence="1" type="ORF">E2C01_061562</name>
</gene>
<name>A0A5B7HDJ2_PORTR</name>
<evidence type="ECO:0000313" key="2">
    <source>
        <dbReference type="Proteomes" id="UP000324222"/>
    </source>
</evidence>
<accession>A0A5B7HDJ2</accession>
<comment type="caution">
    <text evidence="1">The sequence shown here is derived from an EMBL/GenBank/DDBJ whole genome shotgun (WGS) entry which is preliminary data.</text>
</comment>
<organism evidence="1 2">
    <name type="scientific">Portunus trituberculatus</name>
    <name type="common">Swimming crab</name>
    <name type="synonym">Neptunus trituberculatus</name>
    <dbReference type="NCBI Taxonomy" id="210409"/>
    <lineage>
        <taxon>Eukaryota</taxon>
        <taxon>Metazoa</taxon>
        <taxon>Ecdysozoa</taxon>
        <taxon>Arthropoda</taxon>
        <taxon>Crustacea</taxon>
        <taxon>Multicrustacea</taxon>
        <taxon>Malacostraca</taxon>
        <taxon>Eumalacostraca</taxon>
        <taxon>Eucarida</taxon>
        <taxon>Decapoda</taxon>
        <taxon>Pleocyemata</taxon>
        <taxon>Brachyura</taxon>
        <taxon>Eubrachyura</taxon>
        <taxon>Portunoidea</taxon>
        <taxon>Portunidae</taxon>
        <taxon>Portuninae</taxon>
        <taxon>Portunus</taxon>
    </lineage>
</organism>
<reference evidence="1 2" key="1">
    <citation type="submission" date="2019-05" db="EMBL/GenBank/DDBJ databases">
        <title>Another draft genome of Portunus trituberculatus and its Hox gene families provides insights of decapod evolution.</title>
        <authorList>
            <person name="Jeong J.-H."/>
            <person name="Song I."/>
            <person name="Kim S."/>
            <person name="Choi T."/>
            <person name="Kim D."/>
            <person name="Ryu S."/>
            <person name="Kim W."/>
        </authorList>
    </citation>
    <scope>NUCLEOTIDE SEQUENCE [LARGE SCALE GENOMIC DNA]</scope>
    <source>
        <tissue evidence="1">Muscle</tissue>
    </source>
</reference>
<evidence type="ECO:0000313" key="1">
    <source>
        <dbReference type="EMBL" id="MPC67387.1"/>
    </source>
</evidence>
<dbReference type="AlphaFoldDB" id="A0A5B7HDJ2"/>
<dbReference type="Proteomes" id="UP000324222">
    <property type="component" value="Unassembled WGS sequence"/>
</dbReference>